<dbReference type="Gene3D" id="2.60.120.260">
    <property type="entry name" value="Galactose-binding domain-like"/>
    <property type="match status" value="1"/>
</dbReference>
<feature type="compositionally biased region" description="Basic and acidic residues" evidence="6">
    <location>
        <begin position="556"/>
        <end position="565"/>
    </location>
</feature>
<feature type="region of interest" description="Disordered" evidence="6">
    <location>
        <begin position="1544"/>
        <end position="1564"/>
    </location>
</feature>
<proteinExistence type="predicted"/>
<dbReference type="SUPFAM" id="SSF49785">
    <property type="entry name" value="Galactose-binding domain-like"/>
    <property type="match status" value="1"/>
</dbReference>
<organism evidence="9 10">
    <name type="scientific">Bicyclus anynana</name>
    <name type="common">Squinting bush brown butterfly</name>
    <dbReference type="NCBI Taxonomy" id="110368"/>
    <lineage>
        <taxon>Eukaryota</taxon>
        <taxon>Metazoa</taxon>
        <taxon>Ecdysozoa</taxon>
        <taxon>Arthropoda</taxon>
        <taxon>Hexapoda</taxon>
        <taxon>Insecta</taxon>
        <taxon>Pterygota</taxon>
        <taxon>Neoptera</taxon>
        <taxon>Endopterygota</taxon>
        <taxon>Lepidoptera</taxon>
        <taxon>Glossata</taxon>
        <taxon>Ditrysia</taxon>
        <taxon>Papilionoidea</taxon>
        <taxon>Nymphalidae</taxon>
        <taxon>Satyrinae</taxon>
        <taxon>Satyrini</taxon>
        <taxon>Mycalesina</taxon>
        <taxon>Bicyclus</taxon>
    </lineage>
</organism>
<dbReference type="SUPFAM" id="SSF57850">
    <property type="entry name" value="RING/U-box"/>
    <property type="match status" value="1"/>
</dbReference>
<feature type="region of interest" description="Disordered" evidence="6">
    <location>
        <begin position="524"/>
        <end position="565"/>
    </location>
</feature>
<name>A0ABM3M749_BICAN</name>
<dbReference type="PROSITE" id="PS50089">
    <property type="entry name" value="ZF_RING_2"/>
    <property type="match status" value="1"/>
</dbReference>
<evidence type="ECO:0000256" key="6">
    <source>
        <dbReference type="SAM" id="MobiDB-lite"/>
    </source>
</evidence>
<dbReference type="InterPro" id="IPR013083">
    <property type="entry name" value="Znf_RING/FYVE/PHD"/>
</dbReference>
<dbReference type="InterPro" id="IPR001841">
    <property type="entry name" value="Znf_RING"/>
</dbReference>
<evidence type="ECO:0000256" key="3">
    <source>
        <dbReference type="ARBA" id="ARBA00022771"/>
    </source>
</evidence>
<dbReference type="InterPro" id="IPR012983">
    <property type="entry name" value="PHR"/>
</dbReference>
<dbReference type="PANTHER" id="PTHR45943">
    <property type="entry name" value="E3 UBIQUITIN-PROTEIN LIGASE MYCBP2"/>
    <property type="match status" value="1"/>
</dbReference>
<dbReference type="Gene3D" id="3.30.40.10">
    <property type="entry name" value="Zinc/RING finger domain, C3HC4 (zinc finger)"/>
    <property type="match status" value="1"/>
</dbReference>
<dbReference type="PROSITE" id="PS51284">
    <property type="entry name" value="DOC"/>
    <property type="match status" value="1"/>
</dbReference>
<evidence type="ECO:0000256" key="4">
    <source>
        <dbReference type="ARBA" id="ARBA00022833"/>
    </source>
</evidence>
<feature type="domain" description="RING-type" evidence="7">
    <location>
        <begin position="3068"/>
        <end position="3119"/>
    </location>
</feature>
<dbReference type="RefSeq" id="XP_052746828.1">
    <property type="nucleotide sequence ID" value="XM_052890868.1"/>
</dbReference>
<evidence type="ECO:0000313" key="9">
    <source>
        <dbReference type="Proteomes" id="UP001652582"/>
    </source>
</evidence>
<dbReference type="InterPro" id="IPR038648">
    <property type="entry name" value="PHR_sf"/>
</dbReference>
<dbReference type="SMART" id="SM01337">
    <property type="entry name" value="APC10"/>
    <property type="match status" value="1"/>
</dbReference>
<keyword evidence="4" id="KW-0862">Zinc</keyword>
<evidence type="ECO:0000256" key="2">
    <source>
        <dbReference type="ARBA" id="ARBA00022737"/>
    </source>
</evidence>
<dbReference type="GeneID" id="112042903"/>
<dbReference type="SMART" id="SM00184">
    <property type="entry name" value="RING"/>
    <property type="match status" value="1"/>
</dbReference>
<keyword evidence="1" id="KW-0479">Metal-binding</keyword>
<dbReference type="PANTHER" id="PTHR45943:SF1">
    <property type="entry name" value="E3 UBIQUITIN-PROTEIN LIGASE MYCBP2"/>
    <property type="match status" value="1"/>
</dbReference>
<keyword evidence="9" id="KW-1185">Reference proteome</keyword>
<gene>
    <name evidence="10" type="primary">LOC112042903</name>
</gene>
<feature type="compositionally biased region" description="Basic and acidic residues" evidence="6">
    <location>
        <begin position="1631"/>
        <end position="1640"/>
    </location>
</feature>
<dbReference type="InterPro" id="IPR004939">
    <property type="entry name" value="APC_su10/DOC_dom"/>
</dbReference>
<dbReference type="CDD" id="cd16463">
    <property type="entry name" value="RING-H2_PHR"/>
    <property type="match status" value="1"/>
</dbReference>
<dbReference type="Gene3D" id="2.60.120.820">
    <property type="entry name" value="PHR domain"/>
    <property type="match status" value="2"/>
</dbReference>
<feature type="region of interest" description="Disordered" evidence="6">
    <location>
        <begin position="1581"/>
        <end position="1723"/>
    </location>
</feature>
<accession>A0ABM3M749</accession>
<dbReference type="CDD" id="cd19799">
    <property type="entry name" value="Bbox2_MYCBP2"/>
    <property type="match status" value="1"/>
</dbReference>
<reference evidence="10" key="1">
    <citation type="submission" date="2025-08" db="UniProtKB">
        <authorList>
            <consortium name="RefSeq"/>
        </authorList>
    </citation>
    <scope>IDENTIFICATION</scope>
</reference>
<dbReference type="InterPro" id="IPR008979">
    <property type="entry name" value="Galactose-bd-like_sf"/>
</dbReference>
<evidence type="ECO:0000256" key="1">
    <source>
        <dbReference type="ARBA" id="ARBA00022723"/>
    </source>
</evidence>
<feature type="compositionally biased region" description="Acidic residues" evidence="6">
    <location>
        <begin position="1641"/>
        <end position="1651"/>
    </location>
</feature>
<evidence type="ECO:0000313" key="10">
    <source>
        <dbReference type="RefSeq" id="XP_052746828.1"/>
    </source>
</evidence>
<dbReference type="Proteomes" id="UP001652582">
    <property type="component" value="Chromosome Z"/>
</dbReference>
<evidence type="ECO:0000259" key="8">
    <source>
        <dbReference type="PROSITE" id="PS51284"/>
    </source>
</evidence>
<feature type="compositionally biased region" description="Polar residues" evidence="6">
    <location>
        <begin position="1659"/>
        <end position="1669"/>
    </location>
</feature>
<sequence length="3314" mass="364575">MQVIKCYNIIAFDTHKLQWCASNDPEAFSDSESIYPNYGCMKRLEDFRHFDSFEWISNNEDPPAENIALSNMSILNQELAIPCTPGCQVTRIHAALHLLGCLDSLTYAHENKLPLDECKRENNIGPVMPVVEDYLTVNRFENHGGAWGYSDSSIEAIRFMCDSDVLLGGVGLYGGRAKFSAKIRLYDIGPDGGDQESDGELVYETDETLYECGPKEKYPLMFDTTVVILAGRWYVVTADINGPSSDCGTSGQGMVINDDIGFHFKTSKKSNNGTDVNSGQIPCLLYNIMGSDHTMPIKHLDPGEPVMVLSKNMSRKVTVPCFRSLLGLLHWSWKKYKEILLDTNGQIPINFQKLTTMKHQKRLVYIIRSGLRLVKSFIKEIYPQSIKKRNAPDYMTYFESIADVRNYIQSIIAEDTPSCAMLPRRQKRSKTHRVCYVQFALEMTNSILQEAHETFNACFYAFFPTPILKWNHLCYLLYNVKDGCVPTNQSRELTATCAAMCLSQNLRDVLQYIVPLTHSHTKLQEMRRSEAKSIPCKSATVPRSSHASKPPPVPPRARDSQKIHDNGEKSSYLEWHLLDVVPRLLDVALNPIKQQLEQRQCAPGHDHGEVNTQEKLAVHCCKLTARFIAEMSNNALVSKDETDSKIINKHLVTASRFMRVNTSRTWCTGNGIPDAICFSVNRPGVAIVGACVFLGSGTYNYTIELLYDIRTTSEDVNPSQSWVAEEIAEGTVNGSTAQHDMVQIKFNRPVLLKDDVRYAIRVCCEGARTPSGDCGLPAVSGPDGTVFQFSSCPLSFNGTTLARGQLPCVIYYRTSLDYLETVVRATANSHVRSSDRLEADIVMIRQTAVAVATLVAEQAAMILATLRDLPNDDLRRIVPTLASAPVLNTLLPFALANLEGLHDSKSMVYLLEMIHKLLPHVAALNLMISSSEEIINTTTSNFYTWSESDHPYKQSTVVNKRVLFPSQVSWIVLEMDPRSITAQPEDTLTIYAVGGAPKHRCHCPNDTRMADPPFRKRLIQLDSESGEAEELDETITDAPCMHYNCTYVSVTPKLSNVHEDWPQKALIIPGNEVIFSLDTASDYLHEYDKPNSEESRFGYRCLCIGYEDASLASARAGCGTGLSTLEMELVHLGAASAARLLAPDLDIPPVTNTTIAELHAQAMAASGGCNVTAGDVAVAAASSDEPYVDESETLLLSRGLELPSPPAIHNVIDGLSLLRSISTERQFLADFVAGAECTAGGRLARWLAPASRVEPSRCEIKAPLESARPAMRMSLPILIRDQYGDLVISPALKVKVIVQRIEDSEQAASNTRVIERPVIPNTPYEPTVREDMCYHAITMMKAYQNFSFEEIRLAWGIWGGAPGSVEAVVGGDRLPAERIVVDAQRDGSYVAEWVPRAPGCYIFRCMLDDNPVSQDLKVEIVESGNEDSTVERWPGTVASYSIRRFTAEDTAGLRLRSSPNLQAEELGRVPNGAYIAVVDELVNKDGTWVRLSAESAQTYAEGSAGVSWCLQYHAHLDRTLLVPVDDDDAQEEFAASWSGCNEGQFSELPHSTDEEADAASNDLSAEDRRFPFSIQCDLANESDSSSSQYMYGEPSKRARILRNESSSMPTPRRIPPRSNGNSDDWCPVKHRSSDNIRDIGNEQENETLEIQEEAKPSRMAQTGTQTSPESPDKEEAARSSDAAKEEKESPKRASRERSGRSRSRRSLKSPTPRPSAPRKHALSPAQAECLRAVFTALLWHEGIVHDAIACSAFLKFHPALPKAGAQVVTRPPHEAPPPRPQRHSVEVSNTGQYLYIHPSTMETLTRSGTEASTSRARKTDINLPIREEDDSASSTSVVNVLPPALRALVAVWDALNEADQLNTATDKSKKFAIEKNENEDSKFGVRKKDKPGRGSRSVKCELCDGAKVHPPLAVHMRQAHPGCRAATNWGYDRAGAYKQADPPSANENLDQCGQFAQDLIGVKIRATLSAYQLWYIYCEKCRERALKATSRKKRAYSDAERPPVADLVKSDLDHLSIRDNAVFLLDLSPLTSSEPSVLAGWHDLGGRSPPTPPGSVWQPAPPFQCLTTLNSANKNMPPMSDAARYHSLGRPMPSAQMEAGPSTAGTVGGQWSRVPRSVSMGQAGGRDLAYAARPPFTSVAANSQDTLSGVGSSLLAQPSAALQKLVGVMENDGCTVSAFEEAHVDPDTLLRSPVIAFILGKRDLPACRQKIDAAVRVNTIRQYAFESLNWLLRSTTQPTSVHDVMWWFCNTLDMYAGILPAPQPIEDNKENAANEYNRGVSATASAAAICPGGLAARGSRTAFHAFLGSISALAPSLQPGSAVALQAMRCWALNYSQHDRAFLHRSQVFSVISKILSHAENETVLGAIHESYHSYLNKHKNYEWTCPDVTEWCEVSVSSRPGMAGALTDGSTETFWESGEEDRHRAKWLQLTYAGPLHRDRPQILCVHVDNTRDTGNKTLLMSFSYSGGTSDMSHMQDIEVDPKAATWVCYTFPRSNSASVRVRCEFRGPEPTVRVRQLRVLSGPAASPDTSDPHPLHVLAERDTLSVFRLLTSQVFGKLLEWENSINESGEGAAAEEAVGDDSDLREHVVGILFAGHKLTSLQQQVMAHIVCAIGCEASRVRDDWETTLLCAEASARTGQERPILMYHVPDNYCFEMLSLLLALSGSTVGRAHLAQRTELLGDLLALLHTGSERVQRQVISLLRRMIAEVPPNKMLSALNYGGESVQETLLDHLVCYVGKAVSVQVKVKGAGAIGSGTVTLGGSVVMAHPGEPAVPWFMRGETTKKHADLVAKLLTDMAEDKVSESWGADTRAALTQYVRAVAQVSESERAPERCIASPAVWLALASLCVCDPHHIELMNRSNDAREARGRDSAVEARSFCANHDDGSTLAVIECHTCGALCSECNRILHLKRSHRNHQRQICKEEETTIRIDIHEGCGRAKLFWLLLLVDRRTLKALVEFRGIEGAGPSNMIAESGSGAASATGEVEGANLVGVCRFCGARGYSGLLAIGNVCADEQCQEHGRVACNRILLCGHACGGVRGEEKCLPCLAGCPGSENLKQDGEDMCMVCFTDPLQAAPAIQLRCGHVFHLHCCMKVLANKWVGPRITFSFAQCPICKLDMNHWTLEDILSPIKRLYAEVRRKALIRLEYEGHGASGSRSRKYSDPASYAMERYAYYVCHKCERAYYGGLARCEAENNGAWEAAELVCGACSNVSGAGTCPKHAADFLEYKCRYCCSVAVFFCFGTSHFCNACHDDFQRVTNIPRHLLPQCPAGPKGEQLPGTSDECPLHVQHPPTGEEFALGCGVCRHAHSF</sequence>
<keyword evidence="2" id="KW-0677">Repeat</keyword>
<feature type="compositionally biased region" description="Basic and acidic residues" evidence="6">
    <location>
        <begin position="1670"/>
        <end position="1699"/>
    </location>
</feature>
<evidence type="ECO:0000259" key="7">
    <source>
        <dbReference type="PROSITE" id="PS50089"/>
    </source>
</evidence>
<keyword evidence="3 5" id="KW-0863">Zinc-finger</keyword>
<dbReference type="Pfam" id="PF08005">
    <property type="entry name" value="PHR"/>
    <property type="match status" value="2"/>
</dbReference>
<evidence type="ECO:0000256" key="5">
    <source>
        <dbReference type="PROSITE-ProRule" id="PRU00175"/>
    </source>
</evidence>
<feature type="domain" description="DOC" evidence="8">
    <location>
        <begin position="2365"/>
        <end position="2548"/>
    </location>
</feature>
<protein>
    <submittedName>
        <fullName evidence="10">E3 ubiquitin-protein ligase MYCBP2 isoform X1</fullName>
    </submittedName>
</protein>